<evidence type="ECO:0000313" key="3">
    <source>
        <dbReference type="Proteomes" id="UP000075420"/>
    </source>
</evidence>
<dbReference type="EMBL" id="JELY01001923">
    <property type="protein sequence ID" value="KYF54187.1"/>
    <property type="molecule type" value="Genomic_DNA"/>
</dbReference>
<name>A0A150PET5_SORCE</name>
<proteinExistence type="predicted"/>
<sequence>MTTVLPPPVGGPETKSGSPICVCPERDGISAVPLVGASSPTWVRGAAPSTERRGPAPIVSSS</sequence>
<gene>
    <name evidence="2" type="ORF">BE08_01035</name>
</gene>
<evidence type="ECO:0000313" key="2">
    <source>
        <dbReference type="EMBL" id="KYF54187.1"/>
    </source>
</evidence>
<evidence type="ECO:0000256" key="1">
    <source>
        <dbReference type="SAM" id="MobiDB-lite"/>
    </source>
</evidence>
<protein>
    <submittedName>
        <fullName evidence="2">Uncharacterized protein</fullName>
    </submittedName>
</protein>
<feature type="region of interest" description="Disordered" evidence="1">
    <location>
        <begin position="43"/>
        <end position="62"/>
    </location>
</feature>
<dbReference type="AlphaFoldDB" id="A0A150PET5"/>
<dbReference type="Proteomes" id="UP000075420">
    <property type="component" value="Unassembled WGS sequence"/>
</dbReference>
<organism evidence="2 3">
    <name type="scientific">Sorangium cellulosum</name>
    <name type="common">Polyangium cellulosum</name>
    <dbReference type="NCBI Taxonomy" id="56"/>
    <lineage>
        <taxon>Bacteria</taxon>
        <taxon>Pseudomonadati</taxon>
        <taxon>Myxococcota</taxon>
        <taxon>Polyangia</taxon>
        <taxon>Polyangiales</taxon>
        <taxon>Polyangiaceae</taxon>
        <taxon>Sorangium</taxon>
    </lineage>
</organism>
<reference evidence="2 3" key="1">
    <citation type="submission" date="2014-02" db="EMBL/GenBank/DDBJ databases">
        <title>The small core and large imbalanced accessory genome model reveals a collaborative survival strategy of Sorangium cellulosum strains in nature.</title>
        <authorList>
            <person name="Han K."/>
            <person name="Peng R."/>
            <person name="Blom J."/>
            <person name="Li Y.-Z."/>
        </authorList>
    </citation>
    <scope>NUCLEOTIDE SEQUENCE [LARGE SCALE GENOMIC DNA]</scope>
    <source>
        <strain evidence="2 3">So0157-25</strain>
    </source>
</reference>
<comment type="caution">
    <text evidence="2">The sequence shown here is derived from an EMBL/GenBank/DDBJ whole genome shotgun (WGS) entry which is preliminary data.</text>
</comment>
<accession>A0A150PET5</accession>